<accession>A0A7J0BUE1</accession>
<evidence type="ECO:0000256" key="3">
    <source>
        <dbReference type="ARBA" id="ARBA00023237"/>
    </source>
</evidence>
<proteinExistence type="predicted"/>
<comment type="caution">
    <text evidence="4">The sequence shown here is derived from an EMBL/GenBank/DDBJ whole genome shotgun (WGS) entry which is preliminary data.</text>
</comment>
<evidence type="ECO:0008006" key="6">
    <source>
        <dbReference type="Google" id="ProtNLM"/>
    </source>
</evidence>
<organism evidence="4 5">
    <name type="scientific">Desulfovibrio psychrotolerans</name>
    <dbReference type="NCBI Taxonomy" id="415242"/>
    <lineage>
        <taxon>Bacteria</taxon>
        <taxon>Pseudomonadati</taxon>
        <taxon>Thermodesulfobacteriota</taxon>
        <taxon>Desulfovibrionia</taxon>
        <taxon>Desulfovibrionales</taxon>
        <taxon>Desulfovibrionaceae</taxon>
        <taxon>Desulfovibrio</taxon>
    </lineage>
</organism>
<name>A0A7J0BUE1_9BACT</name>
<dbReference type="RefSeq" id="WP_174409938.1">
    <property type="nucleotide sequence ID" value="NZ_BLVP01000008.1"/>
</dbReference>
<comment type="subcellular location">
    <subcellularLocation>
        <location evidence="1">Cell outer membrane</location>
    </subcellularLocation>
</comment>
<keyword evidence="5" id="KW-1185">Reference proteome</keyword>
<dbReference type="Proteomes" id="UP000503820">
    <property type="component" value="Unassembled WGS sequence"/>
</dbReference>
<sequence>MSRLHLSVLVFLCLAVTGRYAFAGELRITPKMSAGTEYSDNVEERRNGKGDFILSATPGAEVTYDSSRLEFSAKGSMEFREYAKGVKDSETLGQLDARMKLEALKNFMFFEVSDSYAQVYSDAARGEVQEGDNSSGDVTDRNRFTFSPYVETDLLKRTRLKSGYQYDRYDYSADASTGKAIHMLFGNVEHELTDRWNAETRLSYAHHNPDKGDPWLDVYKLLLGTSYEYAEDSKVFLLAGPSHMIREGGGSSSDPSWEAGVKHALEKGMALSLTTSRDLEEDAESSTPRDRIRHTVRFDHELKRATWYAQVSYGDYENGNSAARTAVWSPGVGTTYQLTERLMLSGGLSSTMEDAPGDNTTRFYGNAGLRYQLSETFAGRLMYRYKLVDTGGSSDDYQVNRLGLYLDASF</sequence>
<evidence type="ECO:0000313" key="5">
    <source>
        <dbReference type="Proteomes" id="UP000503820"/>
    </source>
</evidence>
<gene>
    <name evidence="4" type="ORF">DSM19430T_20130</name>
</gene>
<dbReference type="Gene3D" id="2.40.170.20">
    <property type="entry name" value="TonB-dependent receptor, beta-barrel domain"/>
    <property type="match status" value="1"/>
</dbReference>
<keyword evidence="3" id="KW-0998">Cell outer membrane</keyword>
<evidence type="ECO:0000256" key="2">
    <source>
        <dbReference type="ARBA" id="ARBA00023136"/>
    </source>
</evidence>
<dbReference type="InterPro" id="IPR017467">
    <property type="entry name" value="CHP03016_PEP-CTERM"/>
</dbReference>
<keyword evidence="2" id="KW-0472">Membrane</keyword>
<dbReference type="NCBIfam" id="TIGR03016">
    <property type="entry name" value="pepcterm_hypo_1"/>
    <property type="match status" value="1"/>
</dbReference>
<dbReference type="InterPro" id="IPR036942">
    <property type="entry name" value="Beta-barrel_TonB_sf"/>
</dbReference>
<dbReference type="SUPFAM" id="SSF56935">
    <property type="entry name" value="Porins"/>
    <property type="match status" value="1"/>
</dbReference>
<evidence type="ECO:0000256" key="1">
    <source>
        <dbReference type="ARBA" id="ARBA00004442"/>
    </source>
</evidence>
<protein>
    <recommendedName>
        <fullName evidence="6">Porin</fullName>
    </recommendedName>
</protein>
<dbReference type="AlphaFoldDB" id="A0A7J0BUE1"/>
<reference evidence="4 5" key="1">
    <citation type="submission" date="2020-05" db="EMBL/GenBank/DDBJ databases">
        <title>Draft genome sequence of Desulfovibrio psychrotolerans JS1T.</title>
        <authorList>
            <person name="Ueno A."/>
            <person name="Tamazawa S."/>
            <person name="Tamamura S."/>
            <person name="Murakami T."/>
            <person name="Kiyama T."/>
            <person name="Inomata H."/>
            <person name="Amano Y."/>
            <person name="Miyakawa K."/>
            <person name="Tamaki H."/>
            <person name="Naganuma T."/>
            <person name="Kaneko K."/>
        </authorList>
    </citation>
    <scope>NUCLEOTIDE SEQUENCE [LARGE SCALE GENOMIC DNA]</scope>
    <source>
        <strain evidence="4 5">JS1</strain>
    </source>
</reference>
<dbReference type="EMBL" id="BLVP01000008">
    <property type="protein sequence ID" value="GFM37329.1"/>
    <property type="molecule type" value="Genomic_DNA"/>
</dbReference>
<dbReference type="GO" id="GO:0009279">
    <property type="term" value="C:cell outer membrane"/>
    <property type="evidence" value="ECO:0007669"/>
    <property type="project" value="UniProtKB-SubCell"/>
</dbReference>
<evidence type="ECO:0000313" key="4">
    <source>
        <dbReference type="EMBL" id="GFM37329.1"/>
    </source>
</evidence>